<organism evidence="1">
    <name type="scientific">Sesamum angustifolium</name>
    <dbReference type="NCBI Taxonomy" id="2727405"/>
    <lineage>
        <taxon>Eukaryota</taxon>
        <taxon>Viridiplantae</taxon>
        <taxon>Streptophyta</taxon>
        <taxon>Embryophyta</taxon>
        <taxon>Tracheophyta</taxon>
        <taxon>Spermatophyta</taxon>
        <taxon>Magnoliopsida</taxon>
        <taxon>eudicotyledons</taxon>
        <taxon>Gunneridae</taxon>
        <taxon>Pentapetalae</taxon>
        <taxon>asterids</taxon>
        <taxon>lamiids</taxon>
        <taxon>Lamiales</taxon>
        <taxon>Pedaliaceae</taxon>
        <taxon>Sesamum</taxon>
    </lineage>
</organism>
<protein>
    <submittedName>
        <fullName evidence="1">Uncharacterized protein</fullName>
    </submittedName>
</protein>
<accession>A0AAW2JH80</accession>
<name>A0AAW2JH80_9LAMI</name>
<dbReference type="AlphaFoldDB" id="A0AAW2JH80"/>
<sequence length="199" mass="22914">MSCRRLHKKVAVFPIGDFVSHFVYQVLIKDFPLVSLIQRLSKVGDGESFHRESSDVLDPICNKIGFPSRDEGTFRLIDLLPRLFFKFLRKFISLINPASLQLVNMITSSAYERWEILTSHFVWKCMSGFPLKRWSIPFERASAAIIKRAGDIGSPCLRPREDLKKPVVSPLTRTVKPTILDCVFYKGKESSWEAHFLHD</sequence>
<comment type="caution">
    <text evidence="1">The sequence shown here is derived from an EMBL/GenBank/DDBJ whole genome shotgun (WGS) entry which is preliminary data.</text>
</comment>
<gene>
    <name evidence="1" type="ORF">Sangu_3228900</name>
</gene>
<evidence type="ECO:0000313" key="1">
    <source>
        <dbReference type="EMBL" id="KAL0293894.1"/>
    </source>
</evidence>
<dbReference type="EMBL" id="JACGWK010000953">
    <property type="protein sequence ID" value="KAL0293894.1"/>
    <property type="molecule type" value="Genomic_DNA"/>
</dbReference>
<reference evidence="1" key="2">
    <citation type="journal article" date="2024" name="Plant">
        <title>Genomic evolution and insights into agronomic trait innovations of Sesamum species.</title>
        <authorList>
            <person name="Miao H."/>
            <person name="Wang L."/>
            <person name="Qu L."/>
            <person name="Liu H."/>
            <person name="Sun Y."/>
            <person name="Le M."/>
            <person name="Wang Q."/>
            <person name="Wei S."/>
            <person name="Zheng Y."/>
            <person name="Lin W."/>
            <person name="Duan Y."/>
            <person name="Cao H."/>
            <person name="Xiong S."/>
            <person name="Wang X."/>
            <person name="Wei L."/>
            <person name="Li C."/>
            <person name="Ma Q."/>
            <person name="Ju M."/>
            <person name="Zhao R."/>
            <person name="Li G."/>
            <person name="Mu C."/>
            <person name="Tian Q."/>
            <person name="Mei H."/>
            <person name="Zhang T."/>
            <person name="Gao T."/>
            <person name="Zhang H."/>
        </authorList>
    </citation>
    <scope>NUCLEOTIDE SEQUENCE</scope>
    <source>
        <strain evidence="1">G01</strain>
    </source>
</reference>
<proteinExistence type="predicted"/>
<reference evidence="1" key="1">
    <citation type="submission" date="2020-06" db="EMBL/GenBank/DDBJ databases">
        <authorList>
            <person name="Li T."/>
            <person name="Hu X."/>
            <person name="Zhang T."/>
            <person name="Song X."/>
            <person name="Zhang H."/>
            <person name="Dai N."/>
            <person name="Sheng W."/>
            <person name="Hou X."/>
            <person name="Wei L."/>
        </authorList>
    </citation>
    <scope>NUCLEOTIDE SEQUENCE</scope>
    <source>
        <strain evidence="1">G01</strain>
        <tissue evidence="1">Leaf</tissue>
    </source>
</reference>